<dbReference type="GeneID" id="37031506"/>
<name>A0A316UL51_9BASI</name>
<feature type="region of interest" description="Disordered" evidence="1">
    <location>
        <begin position="27"/>
        <end position="80"/>
    </location>
</feature>
<evidence type="ECO:0000256" key="1">
    <source>
        <dbReference type="SAM" id="MobiDB-lite"/>
    </source>
</evidence>
<evidence type="ECO:0000313" key="3">
    <source>
        <dbReference type="Proteomes" id="UP000245884"/>
    </source>
</evidence>
<feature type="compositionally biased region" description="Polar residues" evidence="1">
    <location>
        <begin position="45"/>
        <end position="59"/>
    </location>
</feature>
<dbReference type="EMBL" id="KZ819673">
    <property type="protein sequence ID" value="PWN26022.1"/>
    <property type="molecule type" value="Genomic_DNA"/>
</dbReference>
<keyword evidence="3" id="KW-1185">Reference proteome</keyword>
<reference evidence="2 3" key="1">
    <citation type="journal article" date="2018" name="Mol. Biol. Evol.">
        <title>Broad Genomic Sampling Reveals a Smut Pathogenic Ancestry of the Fungal Clade Ustilaginomycotina.</title>
        <authorList>
            <person name="Kijpornyongpan T."/>
            <person name="Mondo S.J."/>
            <person name="Barry K."/>
            <person name="Sandor L."/>
            <person name="Lee J."/>
            <person name="Lipzen A."/>
            <person name="Pangilinan J."/>
            <person name="LaButti K."/>
            <person name="Hainaut M."/>
            <person name="Henrissat B."/>
            <person name="Grigoriev I.V."/>
            <person name="Spatafora J.W."/>
            <person name="Aime M.C."/>
        </authorList>
    </citation>
    <scope>NUCLEOTIDE SEQUENCE [LARGE SCALE GENOMIC DNA]</scope>
    <source>
        <strain evidence="2 3">MCA 5214</strain>
    </source>
</reference>
<sequence length="80" mass="8806">MRSERCRKTGHRRRKAHLRLVVSGRRWARRRRAGSQPRGQAIIASPSSVPCSGQTTKPCSSEPAAKQLGAASVKRPCCQP</sequence>
<organism evidence="2 3">
    <name type="scientific">Jaminaea rosea</name>
    <dbReference type="NCBI Taxonomy" id="1569628"/>
    <lineage>
        <taxon>Eukaryota</taxon>
        <taxon>Fungi</taxon>
        <taxon>Dikarya</taxon>
        <taxon>Basidiomycota</taxon>
        <taxon>Ustilaginomycotina</taxon>
        <taxon>Exobasidiomycetes</taxon>
        <taxon>Microstromatales</taxon>
        <taxon>Microstromatales incertae sedis</taxon>
        <taxon>Jaminaea</taxon>
    </lineage>
</organism>
<proteinExistence type="predicted"/>
<accession>A0A316UL51</accession>
<dbReference type="AlphaFoldDB" id="A0A316UL51"/>
<gene>
    <name evidence="2" type="ORF">BDZ90DRAFT_56680</name>
</gene>
<dbReference type="Proteomes" id="UP000245884">
    <property type="component" value="Unassembled WGS sequence"/>
</dbReference>
<protein>
    <submittedName>
        <fullName evidence="2">Uncharacterized protein</fullName>
    </submittedName>
</protein>
<dbReference type="RefSeq" id="XP_025360634.1">
    <property type="nucleotide sequence ID" value="XM_025509683.1"/>
</dbReference>
<evidence type="ECO:0000313" key="2">
    <source>
        <dbReference type="EMBL" id="PWN26022.1"/>
    </source>
</evidence>